<evidence type="ECO:0000313" key="2">
    <source>
        <dbReference type="EMBL" id="QKE91669.1"/>
    </source>
</evidence>
<dbReference type="SUPFAM" id="SSF48613">
    <property type="entry name" value="Heme oxygenase-like"/>
    <property type="match status" value="1"/>
</dbReference>
<organism evidence="2 3">
    <name type="scientific">Lichenicola cladoniae</name>
    <dbReference type="NCBI Taxonomy" id="1484109"/>
    <lineage>
        <taxon>Bacteria</taxon>
        <taxon>Pseudomonadati</taxon>
        <taxon>Pseudomonadota</taxon>
        <taxon>Alphaproteobacteria</taxon>
        <taxon>Acetobacterales</taxon>
        <taxon>Acetobacteraceae</taxon>
        <taxon>Lichenicola</taxon>
    </lineage>
</organism>
<feature type="domain" description="Thiaminase-2/PQQC" evidence="1">
    <location>
        <begin position="27"/>
        <end position="229"/>
    </location>
</feature>
<dbReference type="RefSeq" id="WP_171835288.1">
    <property type="nucleotide sequence ID" value="NZ_CP053708.1"/>
</dbReference>
<dbReference type="AlphaFoldDB" id="A0A6M8HT22"/>
<gene>
    <name evidence="2" type="ORF">HN018_17990</name>
</gene>
<evidence type="ECO:0000259" key="1">
    <source>
        <dbReference type="Pfam" id="PF03070"/>
    </source>
</evidence>
<dbReference type="Proteomes" id="UP000500767">
    <property type="component" value="Chromosome"/>
</dbReference>
<dbReference type="Pfam" id="PF03070">
    <property type="entry name" value="TENA_THI-4"/>
    <property type="match status" value="1"/>
</dbReference>
<dbReference type="Gene3D" id="1.20.910.10">
    <property type="entry name" value="Heme oxygenase-like"/>
    <property type="match status" value="1"/>
</dbReference>
<dbReference type="PANTHER" id="PTHR43198">
    <property type="entry name" value="BIFUNCTIONAL TH2 PROTEIN"/>
    <property type="match status" value="1"/>
</dbReference>
<name>A0A6M8HT22_9PROT</name>
<dbReference type="InterPro" id="IPR016084">
    <property type="entry name" value="Haem_Oase-like_multi-hlx"/>
</dbReference>
<dbReference type="GO" id="GO:0005829">
    <property type="term" value="C:cytosol"/>
    <property type="evidence" value="ECO:0007669"/>
    <property type="project" value="TreeGrafter"/>
</dbReference>
<keyword evidence="3" id="KW-1185">Reference proteome</keyword>
<proteinExistence type="predicted"/>
<sequence>MVWSAETAMPSITQGLFGRLRREAGAEWEAYIDHPFVRGLADGTLEPERFRRYLVQDYLYLLQYARCYALAIYKSDTLEGMRTASGIVAGLLLGELTIHVSYCAQWGLDEAALQAEPQSLELLAYSGFLLDRAQAGDLLDLMVVLSACLVGYGEIGSRIAADPATRRDGNPYYDWIQTYSGAAYHGLVRDGLARLESLGATRGAADRFPLLLRDFRTAVRLETAFWDAGSR</sequence>
<evidence type="ECO:0000313" key="3">
    <source>
        <dbReference type="Proteomes" id="UP000500767"/>
    </source>
</evidence>
<dbReference type="CDD" id="cd19367">
    <property type="entry name" value="TenA_C_ScTHI20-like"/>
    <property type="match status" value="1"/>
</dbReference>
<dbReference type="KEGG" id="lck:HN018_17990"/>
<protein>
    <submittedName>
        <fullName evidence="2">TenA family protein</fullName>
    </submittedName>
</protein>
<dbReference type="EMBL" id="CP053708">
    <property type="protein sequence ID" value="QKE91669.1"/>
    <property type="molecule type" value="Genomic_DNA"/>
</dbReference>
<reference evidence="2 3" key="1">
    <citation type="journal article" date="2014" name="World J. Microbiol. Biotechnol.">
        <title>Biodiversity and physiological characteristics of Antarctic and Arctic lichens-associated bacteria.</title>
        <authorList>
            <person name="Lee Y.M."/>
            <person name="Kim E.H."/>
            <person name="Lee H.K."/>
            <person name="Hong S.G."/>
        </authorList>
    </citation>
    <scope>NUCLEOTIDE SEQUENCE [LARGE SCALE GENOMIC DNA]</scope>
    <source>
        <strain evidence="2 3">PAMC 26569</strain>
    </source>
</reference>
<accession>A0A6M8HT22</accession>
<dbReference type="InterPro" id="IPR004305">
    <property type="entry name" value="Thiaminase-2/PQQC"/>
</dbReference>
<dbReference type="InterPro" id="IPR050967">
    <property type="entry name" value="Thiamine_Salvage_TenA"/>
</dbReference>
<dbReference type="PANTHER" id="PTHR43198:SF2">
    <property type="entry name" value="SI:CH1073-67J19.1-RELATED"/>
    <property type="match status" value="1"/>
</dbReference>